<organism evidence="1 2">
    <name type="scientific">Gymnopus androsaceus JB14</name>
    <dbReference type="NCBI Taxonomy" id="1447944"/>
    <lineage>
        <taxon>Eukaryota</taxon>
        <taxon>Fungi</taxon>
        <taxon>Dikarya</taxon>
        <taxon>Basidiomycota</taxon>
        <taxon>Agaricomycotina</taxon>
        <taxon>Agaricomycetes</taxon>
        <taxon>Agaricomycetidae</taxon>
        <taxon>Agaricales</taxon>
        <taxon>Marasmiineae</taxon>
        <taxon>Omphalotaceae</taxon>
        <taxon>Gymnopus</taxon>
    </lineage>
</organism>
<evidence type="ECO:0000313" key="1">
    <source>
        <dbReference type="EMBL" id="KAE9384911.1"/>
    </source>
</evidence>
<evidence type="ECO:0008006" key="3">
    <source>
        <dbReference type="Google" id="ProtNLM"/>
    </source>
</evidence>
<keyword evidence="2" id="KW-1185">Reference proteome</keyword>
<reference evidence="1" key="1">
    <citation type="journal article" date="2019" name="Environ. Microbiol.">
        <title>Fungal ecological strategies reflected in gene transcription - a case study of two litter decomposers.</title>
        <authorList>
            <person name="Barbi F."/>
            <person name="Kohler A."/>
            <person name="Barry K."/>
            <person name="Baskaran P."/>
            <person name="Daum C."/>
            <person name="Fauchery L."/>
            <person name="Ihrmark K."/>
            <person name="Kuo A."/>
            <person name="LaButti K."/>
            <person name="Lipzen A."/>
            <person name="Morin E."/>
            <person name="Grigoriev I.V."/>
            <person name="Henrissat B."/>
            <person name="Lindahl B."/>
            <person name="Martin F."/>
        </authorList>
    </citation>
    <scope>NUCLEOTIDE SEQUENCE</scope>
    <source>
        <strain evidence="1">JB14</strain>
    </source>
</reference>
<evidence type="ECO:0000313" key="2">
    <source>
        <dbReference type="Proteomes" id="UP000799118"/>
    </source>
</evidence>
<dbReference type="EMBL" id="ML770061">
    <property type="protein sequence ID" value="KAE9384911.1"/>
    <property type="molecule type" value="Genomic_DNA"/>
</dbReference>
<name>A0A6A4GHB7_9AGAR</name>
<proteinExistence type="predicted"/>
<sequence length="265" mass="29822">MICNIAMDIDALPFSSRYFFPGFEQGDLFVRSTDSLIFALDSCLVMTAAGYIPFDYLYSLIPGIADLHYDSATLCWVFNFIRCAEYSAIENLHFHQLKCIASAANTFGFHSLQILCRLALRCFKNQYPKEILMLAVECGYHSLLPTLAGTDLIDVPLASLEDILKDPSIYRAWSLFRDHRIAALDCVKGHHATVHAGPNCVTWASEAATTYLKLERPSMMDPSRIRQAFEPRGNLPACCLSALECWRKDAEEIVQNLPTFSVILF</sequence>
<dbReference type="Proteomes" id="UP000799118">
    <property type="component" value="Unassembled WGS sequence"/>
</dbReference>
<dbReference type="OrthoDB" id="3184970at2759"/>
<dbReference type="AlphaFoldDB" id="A0A6A4GHB7"/>
<protein>
    <recommendedName>
        <fullName evidence="3">BTB domain-containing protein</fullName>
    </recommendedName>
</protein>
<accession>A0A6A4GHB7</accession>
<gene>
    <name evidence="1" type="ORF">BT96DRAFT_1026752</name>
</gene>